<dbReference type="STRING" id="398512.Bccel_5829"/>
<dbReference type="InterPro" id="IPR050708">
    <property type="entry name" value="T6SS_VgrG/RHS"/>
</dbReference>
<proteinExistence type="predicted"/>
<accession>A0A0L6JXR2</accession>
<dbReference type="eggNOG" id="COG3209">
    <property type="taxonomic scope" value="Bacteria"/>
</dbReference>
<dbReference type="AlphaFoldDB" id="A0A0L6JXR2"/>
<dbReference type="Proteomes" id="UP000036923">
    <property type="component" value="Unassembled WGS sequence"/>
</dbReference>
<protein>
    <recommendedName>
        <fullName evidence="4">RHS repeat-associated core domain containing protein-containing protein</fullName>
    </recommendedName>
</protein>
<evidence type="ECO:0008006" key="4">
    <source>
        <dbReference type="Google" id="ProtNLM"/>
    </source>
</evidence>
<dbReference type="NCBIfam" id="TIGR03696">
    <property type="entry name" value="Rhs_assc_core"/>
    <property type="match status" value="1"/>
</dbReference>
<reference evidence="1" key="1">
    <citation type="submission" date="2015-07" db="EMBL/GenBank/DDBJ databases">
        <title>MeaNS - Measles Nucleotide Surveillance Program.</title>
        <authorList>
            <person name="Tran T."/>
            <person name="Druce J."/>
        </authorList>
    </citation>
    <scope>NUCLEOTIDE SEQUENCE</scope>
    <source>
        <strain evidence="1">DSM 2933</strain>
    </source>
</reference>
<dbReference type="PATRIC" id="fig|398512.5.peg.6120"/>
<dbReference type="EMBL" id="LGTC01000001">
    <property type="protein sequence ID" value="KNY30549.1"/>
    <property type="molecule type" value="Genomic_DNA"/>
</dbReference>
<comment type="caution">
    <text evidence="1">The sequence shown here is derived from an EMBL/GenBank/DDBJ whole genome shotgun (WGS) entry which is preliminary data.</text>
</comment>
<evidence type="ECO:0000313" key="2">
    <source>
        <dbReference type="EMBL" id="KNY30568.1"/>
    </source>
</evidence>
<sequence length="263" mass="29758">MNKYQYDAFGNTVEAVEKVHNRFRYAGEQYDQVTGQYYLRARFYNPVVGRFTQEDTYRGDGLNLYAYVSNNPVNYIDPSGYCAAKSNLFERGYNPKPGERSMTKAQWKEQYRKQRLEKPKAFGKYSTAIDDKVTVIEKQSLPEWMKPTFTDSEYRTVVTNEDIILYRVYGGKAKDTGAFVTTAPAGNRIQAKIDSALLPEWGGSKEFEAKILVPKGTVLNIGKIAPQTIKSTGTVLKGGDDQILLPQNWPKDWIIGSRSVPSA</sequence>
<dbReference type="PANTHER" id="PTHR32305:SF15">
    <property type="entry name" value="PROTEIN RHSA-RELATED"/>
    <property type="match status" value="1"/>
</dbReference>
<keyword evidence="3" id="KW-1185">Reference proteome</keyword>
<organism evidence="1 3">
    <name type="scientific">Pseudobacteroides cellulosolvens ATCC 35603 = DSM 2933</name>
    <dbReference type="NCBI Taxonomy" id="398512"/>
    <lineage>
        <taxon>Bacteria</taxon>
        <taxon>Bacillati</taxon>
        <taxon>Bacillota</taxon>
        <taxon>Clostridia</taxon>
        <taxon>Eubacteriales</taxon>
        <taxon>Oscillospiraceae</taxon>
        <taxon>Pseudobacteroides</taxon>
    </lineage>
</organism>
<reference evidence="3" key="2">
    <citation type="submission" date="2015-07" db="EMBL/GenBank/DDBJ databases">
        <title>Near-Complete Genome Sequence of the Cellulolytic Bacterium Bacteroides (Pseudobacteroides) cellulosolvens ATCC 35603.</title>
        <authorList>
            <person name="Dassa B."/>
            <person name="Utturkar S.M."/>
            <person name="Klingeman D.M."/>
            <person name="Hurt R.A."/>
            <person name="Keller M."/>
            <person name="Xu J."/>
            <person name="Reddy Y.H.K."/>
            <person name="Borovok I."/>
            <person name="Grinberg I.R."/>
            <person name="Lamed R."/>
            <person name="Zhivin O."/>
            <person name="Bayer E.A."/>
            <person name="Brown S.D."/>
        </authorList>
    </citation>
    <scope>NUCLEOTIDE SEQUENCE [LARGE SCALE GENOMIC DNA]</scope>
    <source>
        <strain evidence="3">DSM 2933</strain>
    </source>
</reference>
<dbReference type="EMBL" id="LGTC01000001">
    <property type="protein sequence ID" value="KNY30568.1"/>
    <property type="molecule type" value="Genomic_DNA"/>
</dbReference>
<gene>
    <name evidence="1" type="ORF">Bccel_5829</name>
    <name evidence="2" type="ORF">Bccel_5848</name>
</gene>
<evidence type="ECO:0000313" key="1">
    <source>
        <dbReference type="EMBL" id="KNY30549.1"/>
    </source>
</evidence>
<dbReference type="PANTHER" id="PTHR32305">
    <property type="match status" value="1"/>
</dbReference>
<dbReference type="InterPro" id="IPR022385">
    <property type="entry name" value="Rhs_assc_core"/>
</dbReference>
<name>A0A0L6JXR2_9FIRM</name>
<dbReference type="Gene3D" id="2.180.10.10">
    <property type="entry name" value="RHS repeat-associated core"/>
    <property type="match status" value="1"/>
</dbReference>
<evidence type="ECO:0000313" key="3">
    <source>
        <dbReference type="Proteomes" id="UP000036923"/>
    </source>
</evidence>